<feature type="domain" description="AB hydrolase-1" evidence="9">
    <location>
        <begin position="52"/>
        <end position="118"/>
    </location>
</feature>
<proteinExistence type="inferred from homology"/>
<dbReference type="InterPro" id="IPR000073">
    <property type="entry name" value="AB_hydrolase_1"/>
</dbReference>
<keyword evidence="6" id="KW-0645">Protease</keyword>
<dbReference type="SUPFAM" id="SSF53474">
    <property type="entry name" value="alpha/beta-Hydrolases"/>
    <property type="match status" value="1"/>
</dbReference>
<name>A0A0M0JSI6_9EUKA</name>
<evidence type="ECO:0000256" key="7">
    <source>
        <dbReference type="ARBA" id="ARBA00022801"/>
    </source>
</evidence>
<evidence type="ECO:0000256" key="1">
    <source>
        <dbReference type="ARBA" id="ARBA00001585"/>
    </source>
</evidence>
<dbReference type="InterPro" id="IPR029058">
    <property type="entry name" value="AB_hydrolase_fold"/>
</dbReference>
<dbReference type="OrthoDB" id="10249433at2759"/>
<dbReference type="Pfam" id="PF00561">
    <property type="entry name" value="Abhydrolase_1"/>
    <property type="match status" value="1"/>
</dbReference>
<dbReference type="InterPro" id="IPR005944">
    <property type="entry name" value="Pro_iminopeptidase"/>
</dbReference>
<comment type="catalytic activity">
    <reaction evidence="1">
        <text>Release of N-terminal proline from a peptide.</text>
        <dbReference type="EC" id="3.4.11.5"/>
    </reaction>
</comment>
<sequence>MLSFHTVMLLGFTPHRTLYPTTRALQTGTLPVTEPHKLYYEVHGKAGGAPALFLHGGPGAGCAVRHAGFFDPKHYQIVLFDQRGCGRSTPTGELQDNNAAELVQDCERLREHLGFDRVARGFVNAEGLLSTAVPRIREARIPCIAVHGANDLICPPLTAYELHEAWPEMELRVVPGAGHSMYDSQLQAEVLRATDLLRTVGAVSTPGPTQSVAPSMVAP</sequence>
<evidence type="ECO:0000313" key="11">
    <source>
        <dbReference type="Proteomes" id="UP000037460"/>
    </source>
</evidence>
<keyword evidence="5" id="KW-0031">Aminopeptidase</keyword>
<evidence type="ECO:0000256" key="2">
    <source>
        <dbReference type="ARBA" id="ARBA00004496"/>
    </source>
</evidence>
<keyword evidence="11" id="KW-1185">Reference proteome</keyword>
<evidence type="ECO:0000256" key="8">
    <source>
        <dbReference type="ARBA" id="ARBA00029605"/>
    </source>
</evidence>
<dbReference type="Proteomes" id="UP000037460">
    <property type="component" value="Unassembled WGS sequence"/>
</dbReference>
<comment type="subcellular location">
    <subcellularLocation>
        <location evidence="2">Cytoplasm</location>
    </subcellularLocation>
</comment>
<dbReference type="GO" id="GO:0005737">
    <property type="term" value="C:cytoplasm"/>
    <property type="evidence" value="ECO:0007669"/>
    <property type="project" value="UniProtKB-SubCell"/>
</dbReference>
<dbReference type="GO" id="GO:0004177">
    <property type="term" value="F:aminopeptidase activity"/>
    <property type="evidence" value="ECO:0007669"/>
    <property type="project" value="UniProtKB-KW"/>
</dbReference>
<reference evidence="11" key="1">
    <citation type="journal article" date="2015" name="PLoS Genet.">
        <title>Genome Sequence and Transcriptome Analyses of Chrysochromulina tobin: Metabolic Tools for Enhanced Algal Fitness in the Prominent Order Prymnesiales (Haptophyceae).</title>
        <authorList>
            <person name="Hovde B.T."/>
            <person name="Deodato C.R."/>
            <person name="Hunsperger H.M."/>
            <person name="Ryken S.A."/>
            <person name="Yost W."/>
            <person name="Jha R.K."/>
            <person name="Patterson J."/>
            <person name="Monnat R.J. Jr."/>
            <person name="Barlow S.B."/>
            <person name="Starkenburg S.R."/>
            <person name="Cattolico R.A."/>
        </authorList>
    </citation>
    <scope>NUCLEOTIDE SEQUENCE</scope>
    <source>
        <strain evidence="11">CCMP291</strain>
    </source>
</reference>
<dbReference type="PANTHER" id="PTHR43722:SF2">
    <property type="entry name" value="PROLINE IMINOPEPTIDASE"/>
    <property type="match status" value="1"/>
</dbReference>
<dbReference type="EC" id="3.4.11.5" evidence="4"/>
<dbReference type="GO" id="GO:0006508">
    <property type="term" value="P:proteolysis"/>
    <property type="evidence" value="ECO:0007669"/>
    <property type="project" value="UniProtKB-KW"/>
</dbReference>
<comment type="similarity">
    <text evidence="3">Belongs to the peptidase S33 family.</text>
</comment>
<keyword evidence="7" id="KW-0378">Hydrolase</keyword>
<organism evidence="10 11">
    <name type="scientific">Chrysochromulina tobinii</name>
    <dbReference type="NCBI Taxonomy" id="1460289"/>
    <lineage>
        <taxon>Eukaryota</taxon>
        <taxon>Haptista</taxon>
        <taxon>Haptophyta</taxon>
        <taxon>Prymnesiophyceae</taxon>
        <taxon>Prymnesiales</taxon>
        <taxon>Chrysochromulinaceae</taxon>
        <taxon>Chrysochromulina</taxon>
    </lineage>
</organism>
<evidence type="ECO:0000256" key="3">
    <source>
        <dbReference type="ARBA" id="ARBA00010088"/>
    </source>
</evidence>
<accession>A0A0M0JSI6</accession>
<dbReference type="Gene3D" id="3.40.50.1820">
    <property type="entry name" value="alpha/beta hydrolase"/>
    <property type="match status" value="2"/>
</dbReference>
<evidence type="ECO:0000256" key="4">
    <source>
        <dbReference type="ARBA" id="ARBA00012568"/>
    </source>
</evidence>
<evidence type="ECO:0000256" key="6">
    <source>
        <dbReference type="ARBA" id="ARBA00022670"/>
    </source>
</evidence>
<evidence type="ECO:0000256" key="5">
    <source>
        <dbReference type="ARBA" id="ARBA00022438"/>
    </source>
</evidence>
<gene>
    <name evidence="10" type="ORF">Ctob_014104</name>
</gene>
<dbReference type="AlphaFoldDB" id="A0A0M0JSI6"/>
<dbReference type="PRINTS" id="PR00793">
    <property type="entry name" value="PROAMNOPTASE"/>
</dbReference>
<dbReference type="InterPro" id="IPR002410">
    <property type="entry name" value="Peptidase_S33"/>
</dbReference>
<dbReference type="PANTHER" id="PTHR43722">
    <property type="entry name" value="PROLINE IMINOPEPTIDASE"/>
    <property type="match status" value="1"/>
</dbReference>
<evidence type="ECO:0000313" key="10">
    <source>
        <dbReference type="EMBL" id="KOO29534.1"/>
    </source>
</evidence>
<protein>
    <recommendedName>
        <fullName evidence="4">prolyl aminopeptidase</fullName>
        <ecNumber evidence="4">3.4.11.5</ecNumber>
    </recommendedName>
    <alternativeName>
        <fullName evidence="8">Prolyl aminopeptidase</fullName>
    </alternativeName>
</protein>
<comment type="caution">
    <text evidence="10">The sequence shown here is derived from an EMBL/GenBank/DDBJ whole genome shotgun (WGS) entry which is preliminary data.</text>
</comment>
<evidence type="ECO:0000259" key="9">
    <source>
        <dbReference type="Pfam" id="PF00561"/>
    </source>
</evidence>
<dbReference type="EMBL" id="JWZX01002401">
    <property type="protein sequence ID" value="KOO29534.1"/>
    <property type="molecule type" value="Genomic_DNA"/>
</dbReference>